<gene>
    <name evidence="2" type="ORF">N1851_024149</name>
</gene>
<proteinExistence type="predicted"/>
<dbReference type="EMBL" id="JAOPHQ010004549">
    <property type="protein sequence ID" value="KAK0139222.1"/>
    <property type="molecule type" value="Genomic_DNA"/>
</dbReference>
<keyword evidence="3" id="KW-1185">Reference proteome</keyword>
<dbReference type="InterPro" id="IPR028006">
    <property type="entry name" value="CEP15-like"/>
</dbReference>
<evidence type="ECO:0000313" key="3">
    <source>
        <dbReference type="Proteomes" id="UP001174136"/>
    </source>
</evidence>
<feature type="region of interest" description="Disordered" evidence="1">
    <location>
        <begin position="92"/>
        <end position="143"/>
    </location>
</feature>
<dbReference type="Proteomes" id="UP001174136">
    <property type="component" value="Unassembled WGS sequence"/>
</dbReference>
<accession>A0AA47NX43</accession>
<name>A0AA47NX43_MERPO</name>
<sequence>MSDLTRHLASLLLFFFFEKIKKVLRVGTLESRAALLSQRPGEDSSTRTLQAVGRLQTAVDRNRRLLETQYWGSVEDQLPTWRWFLLGKGPDPTDPSLGRPPRKAQQRSVAARDSRRPPLPRPRAHSVAHSAKDLSSVAHNAKDLHRRKDTETLVVVVKVLGSTVTVVQRNDSGLKVFTGNPSSKGKPQSRRPSSGEHAQHRSTGCYSGDYRCTSALEDTISFSIDRWSLVPGVEGMEEGCNESE</sequence>
<comment type="caution">
    <text evidence="2">The sequence shown here is derived from an EMBL/GenBank/DDBJ whole genome shotgun (WGS) entry which is preliminary data.</text>
</comment>
<reference evidence="2" key="1">
    <citation type="journal article" date="2023" name="Front. Mar. Sci.">
        <title>A new Merluccius polli reference genome to investigate the effects of global change in West African waters.</title>
        <authorList>
            <person name="Mateo J.L."/>
            <person name="Blanco-Fernandez C."/>
            <person name="Garcia-Vazquez E."/>
            <person name="Machado-Schiaffino G."/>
        </authorList>
    </citation>
    <scope>NUCLEOTIDE SEQUENCE</scope>
    <source>
        <strain evidence="2">C29</strain>
        <tissue evidence="2">Fin</tissue>
    </source>
</reference>
<dbReference type="AlphaFoldDB" id="A0AA47NX43"/>
<dbReference type="Pfam" id="PF15134">
    <property type="entry name" value="CEP15-like"/>
    <property type="match status" value="1"/>
</dbReference>
<feature type="region of interest" description="Disordered" evidence="1">
    <location>
        <begin position="173"/>
        <end position="204"/>
    </location>
</feature>
<organism evidence="2 3">
    <name type="scientific">Merluccius polli</name>
    <name type="common">Benguela hake</name>
    <name type="synonym">Merluccius cadenati</name>
    <dbReference type="NCBI Taxonomy" id="89951"/>
    <lineage>
        <taxon>Eukaryota</taxon>
        <taxon>Metazoa</taxon>
        <taxon>Chordata</taxon>
        <taxon>Craniata</taxon>
        <taxon>Vertebrata</taxon>
        <taxon>Euteleostomi</taxon>
        <taxon>Actinopterygii</taxon>
        <taxon>Neopterygii</taxon>
        <taxon>Teleostei</taxon>
        <taxon>Neoteleostei</taxon>
        <taxon>Acanthomorphata</taxon>
        <taxon>Zeiogadaria</taxon>
        <taxon>Gadariae</taxon>
        <taxon>Gadiformes</taxon>
        <taxon>Gadoidei</taxon>
        <taxon>Merlucciidae</taxon>
        <taxon>Merluccius</taxon>
    </lineage>
</organism>
<evidence type="ECO:0000313" key="2">
    <source>
        <dbReference type="EMBL" id="KAK0139222.1"/>
    </source>
</evidence>
<evidence type="ECO:0000256" key="1">
    <source>
        <dbReference type="SAM" id="MobiDB-lite"/>
    </source>
</evidence>
<protein>
    <submittedName>
        <fullName evidence="2">Uncharacterized protein</fullName>
    </submittedName>
</protein>
<feature type="compositionally biased region" description="Polar residues" evidence="1">
    <location>
        <begin position="179"/>
        <end position="192"/>
    </location>
</feature>